<evidence type="ECO:0000313" key="4">
    <source>
        <dbReference type="Proteomes" id="UP000838878"/>
    </source>
</evidence>
<accession>A0A8J9VQN0</accession>
<dbReference type="InterPro" id="IPR009057">
    <property type="entry name" value="Homeodomain-like_sf"/>
</dbReference>
<name>A0A8J9VQN0_9NEOP</name>
<sequence>MPKTPKVQYSNENLQKAIEAVQDVSNNLSTRQIAEKYGVPRSSLRYHIKNPGHKYSCGPSPTLPVAEERRLKEWIIISASKGFPRNKEDILDTVQKFLVKRFAAFGKIIFDIQIRLSYNFIICVDIDTLLFKFPCHCLVFCIVIIV</sequence>
<dbReference type="SUPFAM" id="SSF46689">
    <property type="entry name" value="Homeodomain-like"/>
    <property type="match status" value="1"/>
</dbReference>
<reference evidence="3" key="1">
    <citation type="submission" date="2021-12" db="EMBL/GenBank/DDBJ databases">
        <authorList>
            <person name="Martin H S."/>
        </authorList>
    </citation>
    <scope>NUCLEOTIDE SEQUENCE</scope>
</reference>
<dbReference type="GO" id="GO:0003677">
    <property type="term" value="F:DNA binding"/>
    <property type="evidence" value="ECO:0007669"/>
    <property type="project" value="InterPro"/>
</dbReference>
<dbReference type="GO" id="GO:0005634">
    <property type="term" value="C:nucleus"/>
    <property type="evidence" value="ECO:0007669"/>
    <property type="project" value="UniProtKB-SubCell"/>
</dbReference>
<protein>
    <recommendedName>
        <fullName evidence="2">HTH psq-type domain-containing protein</fullName>
    </recommendedName>
</protein>
<dbReference type="OrthoDB" id="4327074at2759"/>
<feature type="domain" description="HTH psq-type" evidence="2">
    <location>
        <begin position="10"/>
        <end position="49"/>
    </location>
</feature>
<proteinExistence type="predicted"/>
<dbReference type="EMBL" id="OV170225">
    <property type="protein sequence ID" value="CAH0725080.1"/>
    <property type="molecule type" value="Genomic_DNA"/>
</dbReference>
<evidence type="ECO:0000256" key="1">
    <source>
        <dbReference type="ARBA" id="ARBA00004123"/>
    </source>
</evidence>
<keyword evidence="4" id="KW-1185">Reference proteome</keyword>
<dbReference type="Proteomes" id="UP000838878">
    <property type="component" value="Chromosome 5"/>
</dbReference>
<feature type="non-terminal residue" evidence="3">
    <location>
        <position position="146"/>
    </location>
</feature>
<dbReference type="Pfam" id="PF05225">
    <property type="entry name" value="HTH_psq"/>
    <property type="match status" value="1"/>
</dbReference>
<comment type="subcellular location">
    <subcellularLocation>
        <location evidence="1">Nucleus</location>
    </subcellularLocation>
</comment>
<dbReference type="AlphaFoldDB" id="A0A8J9VQN0"/>
<organism evidence="3 4">
    <name type="scientific">Brenthis ino</name>
    <name type="common">lesser marbled fritillary</name>
    <dbReference type="NCBI Taxonomy" id="405034"/>
    <lineage>
        <taxon>Eukaryota</taxon>
        <taxon>Metazoa</taxon>
        <taxon>Ecdysozoa</taxon>
        <taxon>Arthropoda</taxon>
        <taxon>Hexapoda</taxon>
        <taxon>Insecta</taxon>
        <taxon>Pterygota</taxon>
        <taxon>Neoptera</taxon>
        <taxon>Endopterygota</taxon>
        <taxon>Lepidoptera</taxon>
        <taxon>Glossata</taxon>
        <taxon>Ditrysia</taxon>
        <taxon>Papilionoidea</taxon>
        <taxon>Nymphalidae</taxon>
        <taxon>Heliconiinae</taxon>
        <taxon>Argynnini</taxon>
        <taxon>Brenthis</taxon>
    </lineage>
</organism>
<evidence type="ECO:0000259" key="2">
    <source>
        <dbReference type="Pfam" id="PF05225"/>
    </source>
</evidence>
<gene>
    <name evidence="3" type="ORF">BINO364_LOCUS10700</name>
</gene>
<evidence type="ECO:0000313" key="3">
    <source>
        <dbReference type="EMBL" id="CAH0725080.1"/>
    </source>
</evidence>
<dbReference type="Gene3D" id="1.10.10.60">
    <property type="entry name" value="Homeodomain-like"/>
    <property type="match status" value="1"/>
</dbReference>
<dbReference type="InterPro" id="IPR007889">
    <property type="entry name" value="HTH_Psq"/>
</dbReference>